<reference evidence="2 3" key="1">
    <citation type="submission" date="2020-10" db="EMBL/GenBank/DDBJ databases">
        <title>Connecting structure to function with the recovery of over 1000 high-quality activated sludge metagenome-assembled genomes encoding full-length rRNA genes using long-read sequencing.</title>
        <authorList>
            <person name="Singleton C.M."/>
            <person name="Petriglieri F."/>
            <person name="Kristensen J.M."/>
            <person name="Kirkegaard R.H."/>
            <person name="Michaelsen T.Y."/>
            <person name="Andersen M.H."/>
            <person name="Karst S.M."/>
            <person name="Dueholm M.S."/>
            <person name="Nielsen P.H."/>
            <person name="Albertsen M."/>
        </authorList>
    </citation>
    <scope>NUCLEOTIDE SEQUENCE [LARGE SCALE GENOMIC DNA]</scope>
    <source>
        <strain evidence="2">Ribe_18-Q3-R11-54_MAXAC.273</strain>
    </source>
</reference>
<dbReference type="Pfam" id="PF23237">
    <property type="entry name" value="HYR_4C"/>
    <property type="match status" value="8"/>
</dbReference>
<dbReference type="Pfam" id="PF13573">
    <property type="entry name" value="SprB"/>
    <property type="match status" value="2"/>
</dbReference>
<dbReference type="NCBIfam" id="TIGR04131">
    <property type="entry name" value="Bac_Flav_CTERM"/>
    <property type="match status" value="1"/>
</dbReference>
<sequence length="3270" mass="346289">MSLTPGHTQTAKATLRIMFMPSRLSMSRSRQYHLRMHVVDCYANIILPPPPTITDNCGVTLIPTGPVESGTVTCEGDVTYTWIYTDCEGNTQDYVHTITIEYEPITAISPTISVVDCYTNIVLPSPPVVTDNCGVTLIPTGPVETGSVTCEGDITYTWTYTDCEGNTQDYVHTVTIEYSPFASIPPTNAVADCYTNIILPSPPVITDNCGVTLTPTGPVESGIVSCGGDVTYTWTYTDCEGNTQDFVHTVTIEYSPFPAIPSTSAIVDCYANIILPAPPSIFDNCGLPITPTGPIESGIASCESNLNFTWTYTDCKGNTQDYIHSVTIRDSINPTASNPLPLFFECIEDVPLPDIAVVTDEIDNCLGIVTVAFVQDSLSGLCPQIITRIYSVADECSNQILVTQTITIDDDILPTASDPLPLSIQCIDDLDLPDINVVSDESDNCTSPIVVAFVNDLSSGTTCPEIITRIYSITDGCGNQIFVTQIITIDDDILPIASNPDSTSVECIGDLPLPDINVVTNITDNCNGPVIVAFEGDISNGSSCPEIITRTYSITDACGNQALVIQILSIDDDIFPEASNPAPITVECVEDIPLPDPNVVTDETDNCAGPIIVSFVDDISDGTICPQVISRRYSVTDACHNQIFVTQTITVNDDILPTASNPSSITVQCIQDIPAPDITVVTDEADNCSLPLVVAFMGDLSDGLSCPETVLRTYSITDACGNQILVIQTIIVNDDILPTASDPAPVSVQCIEDVPAPDITEVTDEADNCALPIVVAFMGDQSDGLSCPETILRTYSITDACGNQISVIQVITIHDDILPTASDPVTIFVQCVEDVPAPDINVVTDESDNCAEPIIVSYIGDKSDGAICPEKITRTYSITDACGNVILVKQIINIRDDISPVASDPADIDLMGCNTPIPFPDINVVTDASDNCGIKAITFMNDSTFLTGCIQTLIRTYSISDSCLNKIFVRQNITRTFDTIPPVFTTIPADTIVKCIAEVPPVPSLSYTDNCSAGGTVMGVETGPSGNPPTIIWTWTATDECGNTTTVTQNIIIELELIPKIITTVFCYGDSIVLYGEVYDASGVFLDTLPSTSGGCDTAVTIIINELSLIDKNVVAEFCFGKTVTLFGVTYDSAGIYTDTLSGTAGNCDTAVLITIIESPLINNTETAAFCFGESVTLHGILYSNAGTYFDTIPNLSGGCDTAVTIFVSELPLIQRTLVAQFCYGQEITIYGIIYNSAGTYLDTVPDLSGGCDTAMTVIITESPLINKIVDAEICFGESTTIYNVEYDAGGTYNDTIASTGGSCDTAVLIHITVLPLNTISLAEALCPGESVTIYGSVYDSGGTYQDLIPGIAGACDTTVSITITELPFNAISITEALCPGESVTLFGVTYNKGGIYRDTISAIAGGCDTAVMIVINELPLNTLSVAERICLGDSILLYGVFYHSAGTFNDTVRGAAGGCDTAVIITITQYPLNDLLVTEEICPKDSILIYGIMYDHAGLFYDTIPGSHGACDTAIVISIIESPLILNSITANICSGKSVSIYGIEYNLAGSYQDTVLSATGSCDTAITIIIIVDPYVLNPISASFCSGESVIVHGIEYTSPGIYQDTIISVTSACDTALTITINEILFIPAHIEPADPVCMSHGVITLEAIPAGGVWSGSVNSDRLDPANLGAGTHEIIYSINSGSCQSADTIEIIIYEMIIACQANQNETSIGMGDGEGQINISGGLTPYYIVWTGPVSGVSTMNIDGDFLMTGLTAGLYAIVVADASGCVAQCQFIITVPCDLVLDSVVVRDATCVGVNDGSITISASGVLIPFKYSLDGILFQASNVFSGLSPGTYTVYVRDNSGCLETENLLIGTGAGPQINIIQHIDATCGMDNGSIEVEGIQGSAPYTYSIDGINYIYTGLFHNLSAGDYVIYLLDAIGCSDIISVSIIALEAPVIESVTVSSSTCDQSDGSIFIEGTGGVGTLEYSIDGISFQVSPAFNSLTAGVYSVFVKDEIGCIVESSTEILDIGGPIINNVLIQPATCTANVGSLSIIATGNTTLTYSINCVDYGTLNVFNNLSSGSYTVCVKDQNGCTASQPVVINSADGPKINSVKVTPTTCGKDNGTLLINATGGTGTLQYIVKGINYGDIKFIVDLASGTYFIEVEDQNGCHATAQAIINPSESPDVDAYITPSHCGKSDGVIELDGLHGLSPYTYSMNGGPFLPNFTFYNYPSDFYNIAVKDAAGCIFEKDIFLWEEKGPEITDVIISGPDCGDVNGRIEVVATGTNLKYSIKLPTYQLTGMFYPVSPGSYVITVMDKFGCKDSDVAVISPNPAPIFNDIIVVATACGLSQGMIQVMASGGIAPLLFSINNGPFGSAHIFTLLPAGIYTVKVKGANGCLISKDVEIESIGSVYYNMQASICDGQEYLIHGQVITTAGIHNITVPGGSHNGCDSTIVLQLEIDPLVEKIVYRSVCQGEILTYDGIEYTMAGQYLIDTIPAISGCDTIRMLDITIDPLETTFLDVTICANEVFSIGGNNYTQAGEYTIDTIGAVAGCDSIRILRLLTNELNTSIINATICNGDVYRFNGINFTSAGIYVLDTIHGFGSCDTIRSLNLIVNPLPNVDAGPDQVLTCSLPVVILAGSASGGTILWTGPDINAGNNHILTPTISQPGQYILTVNSSSGCQSMDTVLISVDPSIVIADAGNDAILSCDIDSVMLQGSPSGVDLFYQWSGPGINSLNAHLINPVVTVPGIYSLVVTNTITQCVSVPDTVMITDISASIVVIIQDPLTLTCSNTYVDLNANGSSSGLNIIYFWYNESGNVVGTSPILRVSKGGILTFFAQDTISGCFAHDSVMVLQVQDYPPVDAGLPQVLDCNHEIVTLNEGAINILPDILFHWSGPVGGILSASNLLSIQAGAAGQYILTATDTLTGCSHSDTVMVTEISQSPLAEIRLIEPFTCIDSIAMLDIGSSDTGTGFHFVWNGPSINNATSTIIEPTTPGLFYLTVFNDVSGCTASDSILLELPDSPSEAPADITVPICTGDMSGIISVSGVTGGTPPYLYSLDGSPFQASPFFEDLMAGNYHLTVMDANGCMYEETISMPDGQFLSLNIGADIDIQLGDSIQLSATVSLPWSQIDSIIWGPADMLSCTNCMNPQLYGLLNGIITAVIYAGSCVDQDQVTLSVDVDVAIYIPNIFSPNGDGKNDHVTIYGDARVKRVVFLEIFDRWGNQVFVANDFLPNDPILGWDGTFRNKPMNPAVFAYIAKVELVNGMVIPFKGDITLMR</sequence>
<dbReference type="EMBL" id="JADKGY010000022">
    <property type="protein sequence ID" value="MBK9983608.1"/>
    <property type="molecule type" value="Genomic_DNA"/>
</dbReference>
<dbReference type="InterPro" id="IPR057078">
    <property type="entry name" value="HYR-4C"/>
</dbReference>
<accession>A0A9D7XTE8</accession>
<dbReference type="InterPro" id="IPR026341">
    <property type="entry name" value="T9SS_type_B"/>
</dbReference>
<proteinExistence type="predicted"/>
<name>A0A9D7XTE8_9BACT</name>
<organism evidence="2 3">
    <name type="scientific">Candidatus Opimibacter skivensis</name>
    <dbReference type="NCBI Taxonomy" id="2982028"/>
    <lineage>
        <taxon>Bacteria</taxon>
        <taxon>Pseudomonadati</taxon>
        <taxon>Bacteroidota</taxon>
        <taxon>Saprospiria</taxon>
        <taxon>Saprospirales</taxon>
        <taxon>Saprospiraceae</taxon>
        <taxon>Candidatus Opimibacter</taxon>
    </lineage>
</organism>
<feature type="domain" description="HYR-like" evidence="1">
    <location>
        <begin position="38"/>
        <end position="100"/>
    </location>
</feature>
<feature type="domain" description="HYR-like" evidence="1">
    <location>
        <begin position="185"/>
        <end position="252"/>
    </location>
</feature>
<protein>
    <submittedName>
        <fullName evidence="2">Gliding motility-associated C-terminal domain-containing protein</fullName>
    </submittedName>
</protein>
<feature type="domain" description="HYR-like" evidence="1">
    <location>
        <begin position="261"/>
        <end position="328"/>
    </location>
</feature>
<comment type="caution">
    <text evidence="2">The sequence shown here is derived from an EMBL/GenBank/DDBJ whole genome shotgun (WGS) entry which is preliminary data.</text>
</comment>
<feature type="domain" description="HYR-like" evidence="1">
    <location>
        <begin position="658"/>
        <end position="731"/>
    </location>
</feature>
<feature type="domain" description="HYR-like" evidence="1">
    <location>
        <begin position="109"/>
        <end position="176"/>
    </location>
</feature>
<feature type="domain" description="HYR-like" evidence="1">
    <location>
        <begin position="820"/>
        <end position="894"/>
    </location>
</feature>
<evidence type="ECO:0000259" key="1">
    <source>
        <dbReference type="Pfam" id="PF23237"/>
    </source>
</evidence>
<dbReference type="InterPro" id="IPR025667">
    <property type="entry name" value="SprB_repeat"/>
</dbReference>
<gene>
    <name evidence="2" type="ORF">IPP15_14715</name>
</gene>
<feature type="domain" description="HYR-like" evidence="1">
    <location>
        <begin position="496"/>
        <end position="570"/>
    </location>
</feature>
<dbReference type="Proteomes" id="UP000808337">
    <property type="component" value="Unassembled WGS sequence"/>
</dbReference>
<feature type="domain" description="HYR-like" evidence="1">
    <location>
        <begin position="739"/>
        <end position="813"/>
    </location>
</feature>
<dbReference type="Pfam" id="PF13585">
    <property type="entry name" value="CHU_C"/>
    <property type="match status" value="1"/>
</dbReference>
<evidence type="ECO:0000313" key="3">
    <source>
        <dbReference type="Proteomes" id="UP000808337"/>
    </source>
</evidence>
<evidence type="ECO:0000313" key="2">
    <source>
        <dbReference type="EMBL" id="MBK9983608.1"/>
    </source>
</evidence>